<evidence type="ECO:0000313" key="2">
    <source>
        <dbReference type="Proteomes" id="UP001519667"/>
    </source>
</evidence>
<name>A0ABS5XGE0_9GAMM</name>
<dbReference type="PANTHER" id="PTHR43459">
    <property type="entry name" value="ENOYL-COA HYDRATASE"/>
    <property type="match status" value="1"/>
</dbReference>
<dbReference type="InterPro" id="IPR029045">
    <property type="entry name" value="ClpP/crotonase-like_dom_sf"/>
</dbReference>
<gene>
    <name evidence="1" type="ORF">J7302_11490</name>
</gene>
<dbReference type="PANTHER" id="PTHR43459:SF1">
    <property type="entry name" value="EG:BACN32G11.4 PROTEIN"/>
    <property type="match status" value="1"/>
</dbReference>
<sequence length="266" mass="28322">MTESYRYISYQAEGSLGVLTLNLPDKLNGLSGPMQAEIRDVLARLQAQQEVRALIITGAGRAFSAGADLADILAKGDGRAQAEQTYQAMVEQSNPLIRELRASPIPVVAAVNGIAAGAGASLAWAADLVVAAESAGFLMPFIPRLGIVPDLGMTWMLPRLCGEARARGMLLLGERLDARQAADWGLIWSCVADAELMAAARGLAERLAAMPRHATAELKASLASATRSSLAEQLQYEAERQRELIAHEAFQEGLAAFLGKRAPVFP</sequence>
<evidence type="ECO:0000313" key="1">
    <source>
        <dbReference type="EMBL" id="MBT8766740.1"/>
    </source>
</evidence>
<dbReference type="Pfam" id="PF00378">
    <property type="entry name" value="ECH_1"/>
    <property type="match status" value="1"/>
</dbReference>
<keyword evidence="2" id="KW-1185">Reference proteome</keyword>
<accession>A0ABS5XGE0</accession>
<dbReference type="Gene3D" id="3.90.226.10">
    <property type="entry name" value="2-enoyl-CoA Hydratase, Chain A, domain 1"/>
    <property type="match status" value="1"/>
</dbReference>
<reference evidence="1 2" key="1">
    <citation type="submission" date="2021-04" db="EMBL/GenBank/DDBJ databases">
        <title>Pseudomonas boanensis sp. nov., a bacterium isolated from river water used for household purposes in Boane District, Mozambique.</title>
        <authorList>
            <person name="Nicklasson M."/>
            <person name="Martin-Rodriguez A.J."/>
            <person name="Thorell K."/>
            <person name="Neves L."/>
            <person name="Mussagy A."/>
            <person name="Rydberg H.A."/>
            <person name="Hernroth B."/>
            <person name="Svensson-Stadler L."/>
            <person name="Sjoling A."/>
        </authorList>
    </citation>
    <scope>NUCLEOTIDE SEQUENCE [LARGE SCALE GENOMIC DNA]</scope>
    <source>
        <strain evidence="1 2">DB1</strain>
    </source>
</reference>
<dbReference type="InterPro" id="IPR001753">
    <property type="entry name" value="Enoyl-CoA_hydra/iso"/>
</dbReference>
<dbReference type="RefSeq" id="WP_215374064.1">
    <property type="nucleotide sequence ID" value="NZ_JAGTIS010000005.1"/>
</dbReference>
<dbReference type="SUPFAM" id="SSF52096">
    <property type="entry name" value="ClpP/crotonase"/>
    <property type="match status" value="1"/>
</dbReference>
<dbReference type="EMBL" id="JAGTIS010000005">
    <property type="protein sequence ID" value="MBT8766740.1"/>
    <property type="molecule type" value="Genomic_DNA"/>
</dbReference>
<dbReference type="Proteomes" id="UP001519667">
    <property type="component" value="Unassembled WGS sequence"/>
</dbReference>
<comment type="caution">
    <text evidence="1">The sequence shown here is derived from an EMBL/GenBank/DDBJ whole genome shotgun (WGS) entry which is preliminary data.</text>
</comment>
<proteinExistence type="predicted"/>
<dbReference type="CDD" id="cd06558">
    <property type="entry name" value="crotonase-like"/>
    <property type="match status" value="1"/>
</dbReference>
<organism evidence="1 2">
    <name type="scientific">Metapseudomonas boanensis</name>
    <dbReference type="NCBI Taxonomy" id="2822138"/>
    <lineage>
        <taxon>Bacteria</taxon>
        <taxon>Pseudomonadati</taxon>
        <taxon>Pseudomonadota</taxon>
        <taxon>Gammaproteobacteria</taxon>
        <taxon>Pseudomonadales</taxon>
        <taxon>Pseudomonadaceae</taxon>
        <taxon>Metapseudomonas</taxon>
    </lineage>
</organism>
<protein>
    <submittedName>
        <fullName evidence="1">Enoyl-CoA hydratase/isomerase family protein</fullName>
    </submittedName>
</protein>